<feature type="non-terminal residue" evidence="2">
    <location>
        <position position="93"/>
    </location>
</feature>
<dbReference type="InterPro" id="IPR014718">
    <property type="entry name" value="GH-type_carb-bd"/>
</dbReference>
<accession>A0A8I0H4D0</accession>
<dbReference type="EMBL" id="JAABFR010000346">
    <property type="protein sequence ID" value="MBD4335759.1"/>
    <property type="molecule type" value="Genomic_DNA"/>
</dbReference>
<dbReference type="PANTHER" id="PTHR35803:SF3">
    <property type="entry name" value="ALPHA-GLUCOSIDASE"/>
    <property type="match status" value="1"/>
</dbReference>
<protein>
    <submittedName>
        <fullName evidence="2">Alpha-glucosidase</fullName>
    </submittedName>
</protein>
<sequence>DADVDDWCLTKYLVSTDKKNTLTSVMYSPVDVVTYYATPWKIVMAADKPGELLEHNDIIQNLNPPCEIADAAAWVKPGKIMRETTITTEGAIA</sequence>
<proteinExistence type="predicted"/>
<dbReference type="Pfam" id="PF14508">
    <property type="entry name" value="GH97_N"/>
    <property type="match status" value="1"/>
</dbReference>
<dbReference type="AlphaFoldDB" id="A0A8I0H4D0"/>
<dbReference type="InterPro" id="IPR052720">
    <property type="entry name" value="Glycosyl_hydrolase_97"/>
</dbReference>
<dbReference type="PANTHER" id="PTHR35803">
    <property type="entry name" value="GLUCAN 1,4-ALPHA-GLUCOSIDASE SUSB-RELATED"/>
    <property type="match status" value="1"/>
</dbReference>
<feature type="non-terminal residue" evidence="2">
    <location>
        <position position="1"/>
    </location>
</feature>
<evidence type="ECO:0000259" key="1">
    <source>
        <dbReference type="Pfam" id="PF14508"/>
    </source>
</evidence>
<feature type="domain" description="Glycosyl-hydrolase 97 N-terminal" evidence="1">
    <location>
        <begin position="2"/>
        <end position="65"/>
    </location>
</feature>
<dbReference type="InterPro" id="IPR029486">
    <property type="entry name" value="GH97_N"/>
</dbReference>
<dbReference type="Gene3D" id="2.70.98.10">
    <property type="match status" value="1"/>
</dbReference>
<dbReference type="GO" id="GO:0030246">
    <property type="term" value="F:carbohydrate binding"/>
    <property type="evidence" value="ECO:0007669"/>
    <property type="project" value="InterPro"/>
</dbReference>
<dbReference type="Proteomes" id="UP000653002">
    <property type="component" value="Unassembled WGS sequence"/>
</dbReference>
<gene>
    <name evidence="2" type="ORF">GUH15_06730</name>
</gene>
<name>A0A8I0H4D0_XANCI</name>
<reference evidence="2" key="1">
    <citation type="submission" date="2020-01" db="EMBL/GenBank/DDBJ databases">
        <authorList>
            <person name="Richard D."/>
        </authorList>
    </citation>
    <scope>NUCLEOTIDE SEQUENCE</scope>
    <source>
        <strain evidence="2">JP541</strain>
    </source>
</reference>
<organism evidence="2 3">
    <name type="scientific">Xanthomonas citri pv. citri</name>
    <dbReference type="NCBI Taxonomy" id="611301"/>
    <lineage>
        <taxon>Bacteria</taxon>
        <taxon>Pseudomonadati</taxon>
        <taxon>Pseudomonadota</taxon>
        <taxon>Gammaproteobacteria</taxon>
        <taxon>Lysobacterales</taxon>
        <taxon>Lysobacteraceae</taxon>
        <taxon>Xanthomonas</taxon>
    </lineage>
</organism>
<evidence type="ECO:0000313" key="2">
    <source>
        <dbReference type="EMBL" id="MBD4335759.1"/>
    </source>
</evidence>
<comment type="caution">
    <text evidence="2">The sequence shown here is derived from an EMBL/GenBank/DDBJ whole genome shotgun (WGS) entry which is preliminary data.</text>
</comment>
<evidence type="ECO:0000313" key="3">
    <source>
        <dbReference type="Proteomes" id="UP000653002"/>
    </source>
</evidence>